<dbReference type="AlphaFoldDB" id="A0A8S2ETB5"/>
<evidence type="ECO:0000313" key="2">
    <source>
        <dbReference type="EMBL" id="CAF1232994.1"/>
    </source>
</evidence>
<feature type="compositionally biased region" description="Acidic residues" evidence="1">
    <location>
        <begin position="114"/>
        <end position="124"/>
    </location>
</feature>
<feature type="compositionally biased region" description="Basic residues" evidence="1">
    <location>
        <begin position="1"/>
        <end position="11"/>
    </location>
</feature>
<feature type="region of interest" description="Disordered" evidence="1">
    <location>
        <begin position="347"/>
        <end position="389"/>
    </location>
</feature>
<feature type="compositionally biased region" description="Basic and acidic residues" evidence="1">
    <location>
        <begin position="556"/>
        <end position="592"/>
    </location>
</feature>
<dbReference type="EMBL" id="CAJOBA010037370">
    <property type="protein sequence ID" value="CAF4041061.1"/>
    <property type="molecule type" value="Genomic_DNA"/>
</dbReference>
<feature type="compositionally biased region" description="Basic and acidic residues" evidence="1">
    <location>
        <begin position="512"/>
        <end position="522"/>
    </location>
</feature>
<evidence type="ECO:0000256" key="1">
    <source>
        <dbReference type="SAM" id="MobiDB-lite"/>
    </source>
</evidence>
<dbReference type="Proteomes" id="UP000677228">
    <property type="component" value="Unassembled WGS sequence"/>
</dbReference>
<feature type="compositionally biased region" description="Basic and acidic residues" evidence="1">
    <location>
        <begin position="351"/>
        <end position="362"/>
    </location>
</feature>
<feature type="compositionally biased region" description="Polar residues" evidence="1">
    <location>
        <begin position="544"/>
        <end position="555"/>
    </location>
</feature>
<accession>A0A8S2ETB5</accession>
<dbReference type="Proteomes" id="UP000682733">
    <property type="component" value="Unassembled WGS sequence"/>
</dbReference>
<feature type="compositionally biased region" description="Polar residues" evidence="1">
    <location>
        <begin position="366"/>
        <end position="380"/>
    </location>
</feature>
<sequence>MAPKKSQRRKKQGIETKKRTKLRQKSDESDYSLRSASTKQLITNLLIKDDTDKTYYLIDLELAPYWESMQHSQRDKGQMITFRKTKASFKQYRGELICSGTFDMCREEFNKIQEEDEEESEDEQNKENNLSQFPRQSASQVLADKVAHAAEIKQRARKHADVAKQALEGSPSAPEDHGRKIATVVAHIEESLPQRSDDDLPLRYADINGTNGEKMEKSDDDRSLIIDEVVEFDADDIESNSSLLLTKNVENAPTLSSITIEQSNEVRVNGSQQKEREGQPIVMISPIVDVDTQQQQETKDAIKTPKVNKSSLIIATPRSGSSRISYFLAKGFVGYFISTILETSVSAQTDDESRGARLDSGFEKMSSFQTPNRSGTISEQPSERTRPPAKIYSISKPGKKLNFSLLVDGSDASPSSHPMKQLKDQYNDLYVEHLQLQNKYGKLLDDYNLLRANTLPAPNVEAIEWICELRNFFVREKVTPEQLAEFEQLLGLDSDLLLHSCQKRSITSAAREIFRRTHPDKEKRKKIQPTDVSTVYKDALAGKQSDSNRAFSRSSVRTDRNAENEQQEKRKQMNNDGHVSDNADLQGKRETSTTRQRRYRATKTGILPIHIPQTPYYYAYLRRESMLVSTTATNSNGTIDNSHFELSATFVSNQGMSDAHETQSDQNHSNNVSQNIGDWEYLRDETQNSNIYEPSV</sequence>
<organism evidence="2 4">
    <name type="scientific">Didymodactylos carnosus</name>
    <dbReference type="NCBI Taxonomy" id="1234261"/>
    <lineage>
        <taxon>Eukaryota</taxon>
        <taxon>Metazoa</taxon>
        <taxon>Spiralia</taxon>
        <taxon>Gnathifera</taxon>
        <taxon>Rotifera</taxon>
        <taxon>Eurotatoria</taxon>
        <taxon>Bdelloidea</taxon>
        <taxon>Philodinida</taxon>
        <taxon>Philodinidae</taxon>
        <taxon>Didymodactylos</taxon>
    </lineage>
</organism>
<evidence type="ECO:0000313" key="3">
    <source>
        <dbReference type="EMBL" id="CAF4041061.1"/>
    </source>
</evidence>
<feature type="region of interest" description="Disordered" evidence="1">
    <location>
        <begin position="512"/>
        <end position="601"/>
    </location>
</feature>
<name>A0A8S2ETB5_9BILA</name>
<feature type="region of interest" description="Disordered" evidence="1">
    <location>
        <begin position="113"/>
        <end position="138"/>
    </location>
</feature>
<protein>
    <submittedName>
        <fullName evidence="2">Uncharacterized protein</fullName>
    </submittedName>
</protein>
<feature type="region of interest" description="Disordered" evidence="1">
    <location>
        <begin position="154"/>
        <end position="176"/>
    </location>
</feature>
<comment type="caution">
    <text evidence="2">The sequence shown here is derived from an EMBL/GenBank/DDBJ whole genome shotgun (WGS) entry which is preliminary data.</text>
</comment>
<dbReference type="EMBL" id="CAJNOK010015825">
    <property type="protein sequence ID" value="CAF1232994.1"/>
    <property type="molecule type" value="Genomic_DNA"/>
</dbReference>
<gene>
    <name evidence="2" type="ORF">OVA965_LOCUS25467</name>
    <name evidence="3" type="ORF">TMI583_LOCUS26194</name>
</gene>
<proteinExistence type="predicted"/>
<reference evidence="2" key="1">
    <citation type="submission" date="2021-02" db="EMBL/GenBank/DDBJ databases">
        <authorList>
            <person name="Nowell W R."/>
        </authorList>
    </citation>
    <scope>NUCLEOTIDE SEQUENCE</scope>
</reference>
<feature type="region of interest" description="Disordered" evidence="1">
    <location>
        <begin position="1"/>
        <end position="30"/>
    </location>
</feature>
<evidence type="ECO:0000313" key="4">
    <source>
        <dbReference type="Proteomes" id="UP000677228"/>
    </source>
</evidence>